<sequence>MATPLSSLARARVGALQARAPAFGSSSAAQQNVLKAAVATCTHLRGVHSLETMRCFCNIVQIRLLLFFPPQLILLLD</sequence>
<comment type="caution">
    <text evidence="1">The sequence shown here is derived from an EMBL/GenBank/DDBJ whole genome shotgun (WGS) entry which is preliminary data.</text>
</comment>
<dbReference type="GeneID" id="70125602"/>
<protein>
    <submittedName>
        <fullName evidence="1">Uncharacterized protein</fullName>
    </submittedName>
</protein>
<dbReference type="EMBL" id="JAGPXC010000008">
    <property type="protein sequence ID" value="KAH6648003.1"/>
    <property type="molecule type" value="Genomic_DNA"/>
</dbReference>
<accession>A0A9P8ZTZ2</accession>
<keyword evidence="2" id="KW-1185">Reference proteome</keyword>
<evidence type="ECO:0000313" key="2">
    <source>
        <dbReference type="Proteomes" id="UP000758603"/>
    </source>
</evidence>
<dbReference type="Proteomes" id="UP000758603">
    <property type="component" value="Unassembled WGS sequence"/>
</dbReference>
<proteinExistence type="predicted"/>
<name>A0A9P8ZTZ2_9PEZI</name>
<dbReference type="RefSeq" id="XP_045954515.1">
    <property type="nucleotide sequence ID" value="XM_046096710.1"/>
</dbReference>
<evidence type="ECO:0000313" key="1">
    <source>
        <dbReference type="EMBL" id="KAH6648003.1"/>
    </source>
</evidence>
<reference evidence="1" key="1">
    <citation type="journal article" date="2021" name="Nat. Commun.">
        <title>Genetic determinants of endophytism in the Arabidopsis root mycobiome.</title>
        <authorList>
            <person name="Mesny F."/>
            <person name="Miyauchi S."/>
            <person name="Thiergart T."/>
            <person name="Pickel B."/>
            <person name="Atanasova L."/>
            <person name="Karlsson M."/>
            <person name="Huettel B."/>
            <person name="Barry K.W."/>
            <person name="Haridas S."/>
            <person name="Chen C."/>
            <person name="Bauer D."/>
            <person name="Andreopoulos W."/>
            <person name="Pangilinan J."/>
            <person name="LaButti K."/>
            <person name="Riley R."/>
            <person name="Lipzen A."/>
            <person name="Clum A."/>
            <person name="Drula E."/>
            <person name="Henrissat B."/>
            <person name="Kohler A."/>
            <person name="Grigoriev I.V."/>
            <person name="Martin F.M."/>
            <person name="Hacquard S."/>
        </authorList>
    </citation>
    <scope>NUCLEOTIDE SEQUENCE</scope>
    <source>
        <strain evidence="1">MPI-SDFR-AT-0073</strain>
    </source>
</reference>
<organism evidence="1 2">
    <name type="scientific">Truncatella angustata</name>
    <dbReference type="NCBI Taxonomy" id="152316"/>
    <lineage>
        <taxon>Eukaryota</taxon>
        <taxon>Fungi</taxon>
        <taxon>Dikarya</taxon>
        <taxon>Ascomycota</taxon>
        <taxon>Pezizomycotina</taxon>
        <taxon>Sordariomycetes</taxon>
        <taxon>Xylariomycetidae</taxon>
        <taxon>Amphisphaeriales</taxon>
        <taxon>Sporocadaceae</taxon>
        <taxon>Truncatella</taxon>
    </lineage>
</organism>
<dbReference type="AlphaFoldDB" id="A0A9P8ZTZ2"/>
<gene>
    <name evidence="1" type="ORF">BKA67DRAFT_403610</name>
</gene>